<accession>A0A842IAC7</accession>
<dbReference type="EMBL" id="JACLQD010000002">
    <property type="protein sequence ID" value="MBC2835938.1"/>
    <property type="molecule type" value="Genomic_DNA"/>
</dbReference>
<feature type="domain" description="4'-phosphopantetheinyl transferase N-terminal" evidence="3">
    <location>
        <begin position="40"/>
        <end position="102"/>
    </location>
</feature>
<feature type="binding site" evidence="1">
    <location>
        <position position="156"/>
    </location>
    <ligand>
        <name>CoA</name>
        <dbReference type="ChEBI" id="CHEBI:57287"/>
    </ligand>
</feature>
<feature type="binding site" evidence="1">
    <location>
        <position position="113"/>
    </location>
    <ligand>
        <name>CoA</name>
        <dbReference type="ChEBI" id="CHEBI:57287"/>
    </ligand>
</feature>
<dbReference type="InterPro" id="IPR003542">
    <property type="entry name" value="Enbac_synth_compD-like"/>
</dbReference>
<gene>
    <name evidence="4" type="ORF">H7F16_10520</name>
</gene>
<keyword evidence="2" id="KW-0460">Magnesium</keyword>
<dbReference type="Proteomes" id="UP000555411">
    <property type="component" value="Unassembled WGS sequence"/>
</dbReference>
<dbReference type="PANTHER" id="PTHR38096:SF1">
    <property type="entry name" value="ENTEROBACTIN SYNTHASE COMPONENT D"/>
    <property type="match status" value="1"/>
</dbReference>
<organism evidence="4 5">
    <name type="scientific">Paragemmobacter straminiformis</name>
    <dbReference type="NCBI Taxonomy" id="2045119"/>
    <lineage>
        <taxon>Bacteria</taxon>
        <taxon>Pseudomonadati</taxon>
        <taxon>Pseudomonadota</taxon>
        <taxon>Alphaproteobacteria</taxon>
        <taxon>Rhodobacterales</taxon>
        <taxon>Paracoccaceae</taxon>
        <taxon>Paragemmobacter</taxon>
    </lineage>
</organism>
<feature type="binding site" evidence="1">
    <location>
        <begin position="91"/>
        <end position="92"/>
    </location>
    <ligand>
        <name>CoA</name>
        <dbReference type="ChEBI" id="CHEBI:57287"/>
    </ligand>
</feature>
<dbReference type="AlphaFoldDB" id="A0A842IAC7"/>
<dbReference type="GO" id="GO:0009239">
    <property type="term" value="P:enterobactin biosynthetic process"/>
    <property type="evidence" value="ECO:0007669"/>
    <property type="project" value="InterPro"/>
</dbReference>
<feature type="binding site" evidence="1">
    <location>
        <position position="152"/>
    </location>
    <ligand>
        <name>CoA</name>
        <dbReference type="ChEBI" id="CHEBI:57287"/>
    </ligand>
</feature>
<comment type="cofactor">
    <cofactor evidence="2">
        <name>Mg(2+)</name>
        <dbReference type="ChEBI" id="CHEBI:18420"/>
    </cofactor>
</comment>
<dbReference type="InterPro" id="IPR041354">
    <property type="entry name" value="4PPT_N"/>
</dbReference>
<feature type="binding site" evidence="1">
    <location>
        <position position="55"/>
    </location>
    <ligand>
        <name>CoA</name>
        <dbReference type="ChEBI" id="CHEBI:57287"/>
    </ligand>
</feature>
<feature type="binding site" evidence="2">
    <location>
        <position position="113"/>
    </location>
    <ligand>
        <name>Mg(2+)</name>
        <dbReference type="ChEBI" id="CHEBI:18420"/>
    </ligand>
</feature>
<feature type="binding site" evidence="1">
    <location>
        <position position="47"/>
    </location>
    <ligand>
        <name>CoA</name>
        <dbReference type="ChEBI" id="CHEBI:57287"/>
    </ligand>
</feature>
<keyword evidence="5" id="KW-1185">Reference proteome</keyword>
<dbReference type="SUPFAM" id="SSF56214">
    <property type="entry name" value="4'-phosphopantetheinyl transferase"/>
    <property type="match status" value="1"/>
</dbReference>
<evidence type="ECO:0000256" key="2">
    <source>
        <dbReference type="PIRSR" id="PIRSR603542-2"/>
    </source>
</evidence>
<evidence type="ECO:0000259" key="3">
    <source>
        <dbReference type="Pfam" id="PF17837"/>
    </source>
</evidence>
<proteinExistence type="predicted"/>
<dbReference type="GO" id="GO:0008897">
    <property type="term" value="F:holo-[acyl-carrier-protein] synthase activity"/>
    <property type="evidence" value="ECO:0007669"/>
    <property type="project" value="InterPro"/>
</dbReference>
<keyword evidence="2" id="KW-0479">Metal-binding</keyword>
<dbReference type="GO" id="GO:0005886">
    <property type="term" value="C:plasma membrane"/>
    <property type="evidence" value="ECO:0007669"/>
    <property type="project" value="TreeGrafter"/>
</dbReference>
<dbReference type="Pfam" id="PF17837">
    <property type="entry name" value="4PPT_N"/>
    <property type="match status" value="1"/>
</dbReference>
<protein>
    <recommendedName>
        <fullName evidence="3">4'-phosphopantetheinyl transferase N-terminal domain-containing protein</fullName>
    </recommendedName>
</protein>
<evidence type="ECO:0000256" key="1">
    <source>
        <dbReference type="PIRSR" id="PIRSR603542-1"/>
    </source>
</evidence>
<dbReference type="InterPro" id="IPR037143">
    <property type="entry name" value="4-PPantetheinyl_Trfase_dom_sf"/>
</dbReference>
<dbReference type="GO" id="GO:0000287">
    <property type="term" value="F:magnesium ion binding"/>
    <property type="evidence" value="ECO:0007669"/>
    <property type="project" value="InterPro"/>
</dbReference>
<reference evidence="4 5" key="1">
    <citation type="journal article" date="2017" name="Int. J. Syst. Evol. Microbiol.">
        <title>Gemmobacter straminiformis sp. nov., isolated from an artificial fountain.</title>
        <authorList>
            <person name="Kang J.Y."/>
            <person name="Kim M.J."/>
            <person name="Chun J."/>
            <person name="Son K.P."/>
            <person name="Jahng K.Y."/>
        </authorList>
    </citation>
    <scope>NUCLEOTIDE SEQUENCE [LARGE SCALE GENOMIC DNA]</scope>
    <source>
        <strain evidence="4 5">CAM-8</strain>
    </source>
</reference>
<comment type="caution">
    <text evidence="4">The sequence shown here is derived from an EMBL/GenBank/DDBJ whole genome shotgun (WGS) entry which is preliminary data.</text>
</comment>
<dbReference type="GO" id="GO:0009366">
    <property type="term" value="C:enterobactin synthetase complex"/>
    <property type="evidence" value="ECO:0007669"/>
    <property type="project" value="InterPro"/>
</dbReference>
<dbReference type="PRINTS" id="PR01399">
    <property type="entry name" value="ENTSNTHTASED"/>
</dbReference>
<sequence length="235" mass="24706">MELTSGALLQALRDILPRDAGFGHARLAEAAPLYVVQEDIGPAAPTRQREFAAGRLALRRAMRSIGLAAEHVPRAPDRGPLWPCGLVGAITHADTHALAVIARSHHNGGLGLDLVAPADRPEPDLWPLFLHPAEIAQTRGPIDAAARLAAKEAAIKLLRDTTGLTHAFLDLFATLGPDGTTFTVQIVSAPQSDARTTALPTAAVQGHLRHVSGHVLALCAAAPRAQNRSDRSAAP</sequence>
<dbReference type="PANTHER" id="PTHR38096">
    <property type="entry name" value="ENTEROBACTIN SYNTHASE COMPONENT D"/>
    <property type="match status" value="1"/>
</dbReference>
<evidence type="ECO:0000313" key="5">
    <source>
        <dbReference type="Proteomes" id="UP000555411"/>
    </source>
</evidence>
<evidence type="ECO:0000313" key="4">
    <source>
        <dbReference type="EMBL" id="MBC2835938.1"/>
    </source>
</evidence>
<dbReference type="RefSeq" id="WP_185797504.1">
    <property type="nucleotide sequence ID" value="NZ_JACLQD010000002.1"/>
</dbReference>
<name>A0A842IAC7_9RHOB</name>